<dbReference type="SUPFAM" id="SSF50044">
    <property type="entry name" value="SH3-domain"/>
    <property type="match status" value="2"/>
</dbReference>
<feature type="domain" description="SH3" evidence="8">
    <location>
        <begin position="391"/>
        <end position="450"/>
    </location>
</feature>
<protein>
    <recommendedName>
        <fullName evidence="1">non-specific serine/threonine protein kinase</fullName>
        <ecNumber evidence="1">2.7.11.1</ecNumber>
    </recommendedName>
</protein>
<dbReference type="Pfam" id="PF00069">
    <property type="entry name" value="Pkinase"/>
    <property type="match status" value="1"/>
</dbReference>
<dbReference type="EMBL" id="JYDQ01000077">
    <property type="protein sequence ID" value="KRY16491.1"/>
    <property type="molecule type" value="Genomic_DNA"/>
</dbReference>
<sequence length="739" mass="82690">MMVVELNCEKICSNFYLPKNSINHTNFKQFMLKGNNFKPLLLNAKLAKQFLFRIHPSFAMDRGQLAEIQPGSVLFSRFEVVRKLGVGSFGAVFEAIDKGSGQRVAVKLELKKYGRYGKKETILKEVKVMEAMQGVHHFLEYYGCGKQYDCHYIVMELADASVAKLLQRSEMGKFSLSTSAYFAYNFVEALKELHKAGFLHRDIKPANFLVKRIGTVLKVYLTDFGTAKRIENYCETVKLKSKVPFVGSTNYSSPNVHMGKPYGPVDDLFGVFYSFLKISTGTLPWCGRFKSIVAVQKFCISPTELIGCKPETVYQIYEKLRSLTYDDELDYDWFIDKFYFSLAKMEKVAGDVSLCSPKVGNVASLVRRISPELKSKSNAPSDHCRKSVSDFRGRRLRVVQSYTPVNEDELRLEVNDLVEMIGDEEDGWYKARLNGKTGMVPASHVKPLDVLSSQIRHHDHNVDPSNLASDSFYVKANYCYEAENDDELTLQVGDIVAVLKKDCEDPGWWYGELNGKRGVFPDNFVSPISAEEALKKWAPPVVPVKPAKPNALTTSSGSSTTADVGSNGTKLTKGGNLIDQAPGRLIIAGKSQQIAPSDEAVKIKKDVKSETPTGILEKHDKGGVFRLSLLSKSKVAKNTESDVTPVKTELDGHKIEIAERDSVETPSSKISQLITSRPKMNNKRLPSSAFVQGMLENGNVKDELLALQTAFTEFSTKLMDRIEQLEKRIVRLENSTNIK</sequence>
<dbReference type="Pfam" id="PF14604">
    <property type="entry name" value="SH3_9"/>
    <property type="match status" value="1"/>
</dbReference>
<dbReference type="PRINTS" id="PR00452">
    <property type="entry name" value="SH3DOMAIN"/>
</dbReference>
<dbReference type="Pfam" id="PF07653">
    <property type="entry name" value="SH3_2"/>
    <property type="match status" value="1"/>
</dbReference>
<evidence type="ECO:0000256" key="7">
    <source>
        <dbReference type="SAM" id="MobiDB-lite"/>
    </source>
</evidence>
<dbReference type="InterPro" id="IPR011009">
    <property type="entry name" value="Kinase-like_dom_sf"/>
</dbReference>
<feature type="binding site" evidence="6">
    <location>
        <position position="107"/>
    </location>
    <ligand>
        <name>ATP</name>
        <dbReference type="ChEBI" id="CHEBI:30616"/>
    </ligand>
</feature>
<keyword evidence="2 5" id="KW-0728">SH3 domain</keyword>
<dbReference type="AlphaFoldDB" id="A0A0V0ZV50"/>
<dbReference type="PROSITE" id="PS50011">
    <property type="entry name" value="PROTEIN_KINASE_DOM"/>
    <property type="match status" value="1"/>
</dbReference>
<dbReference type="Proteomes" id="UP000054783">
    <property type="component" value="Unassembled WGS sequence"/>
</dbReference>
<evidence type="ECO:0000259" key="9">
    <source>
        <dbReference type="PROSITE" id="PS50011"/>
    </source>
</evidence>
<dbReference type="FunFam" id="2.30.30.40:FF:000072">
    <property type="entry name" value="Unconventional Myosin IB"/>
    <property type="match status" value="1"/>
</dbReference>
<dbReference type="InterPro" id="IPR050235">
    <property type="entry name" value="CK1_Ser-Thr_kinase"/>
</dbReference>
<feature type="domain" description="Protein kinase" evidence="9">
    <location>
        <begin position="78"/>
        <end position="429"/>
    </location>
</feature>
<evidence type="ECO:0000256" key="2">
    <source>
        <dbReference type="ARBA" id="ARBA00022443"/>
    </source>
</evidence>
<accession>A0A0V0ZV50</accession>
<dbReference type="InterPro" id="IPR036028">
    <property type="entry name" value="SH3-like_dom_sf"/>
</dbReference>
<dbReference type="PROSITE" id="PS00107">
    <property type="entry name" value="PROTEIN_KINASE_ATP"/>
    <property type="match status" value="1"/>
</dbReference>
<evidence type="ECO:0000256" key="6">
    <source>
        <dbReference type="PROSITE-ProRule" id="PRU10141"/>
    </source>
</evidence>
<evidence type="ECO:0000256" key="5">
    <source>
        <dbReference type="PROSITE-ProRule" id="PRU00192"/>
    </source>
</evidence>
<name>A0A0V0ZV50_9BILA</name>
<dbReference type="Gene3D" id="2.30.30.40">
    <property type="entry name" value="SH3 Domains"/>
    <property type="match status" value="2"/>
</dbReference>
<gene>
    <name evidence="10" type="primary">SH3KBP1</name>
    <name evidence="10" type="ORF">T12_989</name>
</gene>
<dbReference type="Gene3D" id="1.10.510.10">
    <property type="entry name" value="Transferase(Phosphotransferase) domain 1"/>
    <property type="match status" value="1"/>
</dbReference>
<organism evidence="10 11">
    <name type="scientific">Trichinella patagoniensis</name>
    <dbReference type="NCBI Taxonomy" id="990121"/>
    <lineage>
        <taxon>Eukaryota</taxon>
        <taxon>Metazoa</taxon>
        <taxon>Ecdysozoa</taxon>
        <taxon>Nematoda</taxon>
        <taxon>Enoplea</taxon>
        <taxon>Dorylaimia</taxon>
        <taxon>Trichinellida</taxon>
        <taxon>Trichinellidae</taxon>
        <taxon>Trichinella</taxon>
    </lineage>
</organism>
<dbReference type="SMART" id="SM00326">
    <property type="entry name" value="SH3"/>
    <property type="match status" value="2"/>
</dbReference>
<proteinExistence type="predicted"/>
<dbReference type="InterPro" id="IPR017441">
    <property type="entry name" value="Protein_kinase_ATP_BS"/>
</dbReference>
<dbReference type="EC" id="2.7.11.1" evidence="1"/>
<keyword evidence="10" id="KW-0418">Kinase</keyword>
<dbReference type="InterPro" id="IPR008271">
    <property type="entry name" value="Ser/Thr_kinase_AS"/>
</dbReference>
<dbReference type="GO" id="GO:0016192">
    <property type="term" value="P:vesicle-mediated transport"/>
    <property type="evidence" value="ECO:0007669"/>
    <property type="project" value="UniProtKB-ARBA"/>
</dbReference>
<evidence type="ECO:0000256" key="3">
    <source>
        <dbReference type="ARBA" id="ARBA00022741"/>
    </source>
</evidence>
<dbReference type="SUPFAM" id="SSF56112">
    <property type="entry name" value="Protein kinase-like (PK-like)"/>
    <property type="match status" value="1"/>
</dbReference>
<dbReference type="PANTHER" id="PTHR11909">
    <property type="entry name" value="CASEIN KINASE-RELATED"/>
    <property type="match status" value="1"/>
</dbReference>
<dbReference type="PROSITE" id="PS50002">
    <property type="entry name" value="SH3"/>
    <property type="match status" value="2"/>
</dbReference>
<evidence type="ECO:0000256" key="4">
    <source>
        <dbReference type="ARBA" id="ARBA00022840"/>
    </source>
</evidence>
<evidence type="ECO:0000313" key="11">
    <source>
        <dbReference type="Proteomes" id="UP000054783"/>
    </source>
</evidence>
<dbReference type="InterPro" id="IPR001452">
    <property type="entry name" value="SH3_domain"/>
</dbReference>
<dbReference type="GO" id="GO:0004674">
    <property type="term" value="F:protein serine/threonine kinase activity"/>
    <property type="evidence" value="ECO:0007669"/>
    <property type="project" value="UniProtKB-EC"/>
</dbReference>
<keyword evidence="10" id="KW-0808">Transferase</keyword>
<dbReference type="PROSITE" id="PS00108">
    <property type="entry name" value="PROTEIN_KINASE_ST"/>
    <property type="match status" value="1"/>
</dbReference>
<dbReference type="GO" id="GO:0005524">
    <property type="term" value="F:ATP binding"/>
    <property type="evidence" value="ECO:0007669"/>
    <property type="project" value="UniProtKB-UniRule"/>
</dbReference>
<feature type="region of interest" description="Disordered" evidence="7">
    <location>
        <begin position="548"/>
        <end position="576"/>
    </location>
</feature>
<dbReference type="CDD" id="cd11875">
    <property type="entry name" value="SH3_CD2AP-like_3"/>
    <property type="match status" value="1"/>
</dbReference>
<dbReference type="InterPro" id="IPR000719">
    <property type="entry name" value="Prot_kinase_dom"/>
</dbReference>
<reference evidence="10 11" key="1">
    <citation type="submission" date="2015-01" db="EMBL/GenBank/DDBJ databases">
        <title>Evolution of Trichinella species and genotypes.</title>
        <authorList>
            <person name="Korhonen P.K."/>
            <person name="Edoardo P."/>
            <person name="Giuseppe L.R."/>
            <person name="Gasser R.B."/>
        </authorList>
    </citation>
    <scope>NUCLEOTIDE SEQUENCE [LARGE SCALE GENOMIC DNA]</scope>
    <source>
        <strain evidence="10">ISS2496</strain>
    </source>
</reference>
<feature type="domain" description="SH3" evidence="8">
    <location>
        <begin position="469"/>
        <end position="530"/>
    </location>
</feature>
<evidence type="ECO:0000259" key="8">
    <source>
        <dbReference type="PROSITE" id="PS50002"/>
    </source>
</evidence>
<comment type="caution">
    <text evidence="10">The sequence shown here is derived from an EMBL/GenBank/DDBJ whole genome shotgun (WGS) entry which is preliminary data.</text>
</comment>
<keyword evidence="3 6" id="KW-0547">Nucleotide-binding</keyword>
<dbReference type="SMART" id="SM00220">
    <property type="entry name" value="S_TKc"/>
    <property type="match status" value="1"/>
</dbReference>
<evidence type="ECO:0000313" key="10">
    <source>
        <dbReference type="EMBL" id="KRY16491.1"/>
    </source>
</evidence>
<evidence type="ECO:0000256" key="1">
    <source>
        <dbReference type="ARBA" id="ARBA00012513"/>
    </source>
</evidence>
<keyword evidence="4 6" id="KW-0067">ATP-binding</keyword>
<keyword evidence="11" id="KW-1185">Reference proteome</keyword>
<feature type="compositionally biased region" description="Low complexity" evidence="7">
    <location>
        <begin position="548"/>
        <end position="561"/>
    </location>
</feature>